<evidence type="ECO:0000256" key="1">
    <source>
        <dbReference type="ARBA" id="ARBA00008031"/>
    </source>
</evidence>
<evidence type="ECO:0000256" key="7">
    <source>
        <dbReference type="RuleBase" id="RU366006"/>
    </source>
</evidence>
<dbReference type="InterPro" id="IPR029017">
    <property type="entry name" value="Enolase-like_N"/>
</dbReference>
<dbReference type="GO" id="GO:0000287">
    <property type="term" value="F:magnesium ion binding"/>
    <property type="evidence" value="ECO:0007669"/>
    <property type="project" value="UniProtKB-ARBA"/>
</dbReference>
<dbReference type="CDD" id="cd03319">
    <property type="entry name" value="L-Ala-DL-Glu_epimerase"/>
    <property type="match status" value="1"/>
</dbReference>
<feature type="binding site" evidence="6">
    <location>
        <position position="189"/>
    </location>
    <ligand>
        <name>Mg(2+)</name>
        <dbReference type="ChEBI" id="CHEBI:18420"/>
    </ligand>
</feature>
<evidence type="ECO:0000256" key="6">
    <source>
        <dbReference type="PIRSR" id="PIRSR634603-3"/>
    </source>
</evidence>
<gene>
    <name evidence="9" type="ORF">LOSG293_320040</name>
</gene>
<dbReference type="GO" id="GO:0006518">
    <property type="term" value="P:peptide metabolic process"/>
    <property type="evidence" value="ECO:0007669"/>
    <property type="project" value="UniProtKB-ARBA"/>
</dbReference>
<dbReference type="STRING" id="1291743.LOSG293_320040"/>
<dbReference type="EMBL" id="BBJM01000032">
    <property type="protein sequence ID" value="GAK48471.1"/>
    <property type="molecule type" value="Genomic_DNA"/>
</dbReference>
<dbReference type="SFLD" id="SFLDF00009">
    <property type="entry name" value="o-succinylbenzoate_synthase"/>
    <property type="match status" value="1"/>
</dbReference>
<dbReference type="RefSeq" id="WP_034529089.1">
    <property type="nucleotide sequence ID" value="NZ_BBJM01000032.1"/>
</dbReference>
<evidence type="ECO:0000313" key="10">
    <source>
        <dbReference type="Proteomes" id="UP000028700"/>
    </source>
</evidence>
<feature type="binding site" evidence="6">
    <location>
        <position position="240"/>
    </location>
    <ligand>
        <name>Mg(2+)</name>
        <dbReference type="ChEBI" id="CHEBI:18420"/>
    </ligand>
</feature>
<dbReference type="EC" id="5.1.1.-" evidence="7"/>
<dbReference type="SMART" id="SM00922">
    <property type="entry name" value="MR_MLE"/>
    <property type="match status" value="1"/>
</dbReference>
<evidence type="ECO:0000259" key="8">
    <source>
        <dbReference type="SMART" id="SM00922"/>
    </source>
</evidence>
<dbReference type="SFLD" id="SFLDS00001">
    <property type="entry name" value="Enolase"/>
    <property type="match status" value="1"/>
</dbReference>
<evidence type="ECO:0000256" key="3">
    <source>
        <dbReference type="ARBA" id="ARBA00022842"/>
    </source>
</evidence>
<dbReference type="InterPro" id="IPR034603">
    <property type="entry name" value="Dipeptide_epimerase"/>
</dbReference>
<dbReference type="GO" id="GO:0009063">
    <property type="term" value="P:amino acid catabolic process"/>
    <property type="evidence" value="ECO:0007669"/>
    <property type="project" value="InterPro"/>
</dbReference>
<organism evidence="9 10">
    <name type="scientific">Secundilactobacillus oryzae JCM 18671</name>
    <dbReference type="NCBI Taxonomy" id="1291743"/>
    <lineage>
        <taxon>Bacteria</taxon>
        <taxon>Bacillati</taxon>
        <taxon>Bacillota</taxon>
        <taxon>Bacilli</taxon>
        <taxon>Lactobacillales</taxon>
        <taxon>Lactobacillaceae</taxon>
        <taxon>Secundilactobacillus</taxon>
    </lineage>
</organism>
<dbReference type="Gene3D" id="3.20.20.120">
    <property type="entry name" value="Enolase-like C-terminal domain"/>
    <property type="match status" value="1"/>
</dbReference>
<protein>
    <recommendedName>
        <fullName evidence="7">Dipeptide epimerase</fullName>
        <ecNumber evidence="7">5.1.1.-</ecNumber>
    </recommendedName>
</protein>
<name>A0A081BKA3_9LACO</name>
<comment type="cofactor">
    <cofactor evidence="6 7">
        <name>Mg(2+)</name>
        <dbReference type="ChEBI" id="CHEBI:18420"/>
    </cofactor>
    <text evidence="6 7">Binds 1 Mg(2+) ion per subunit.</text>
</comment>
<dbReference type="FunFam" id="3.30.390.10:FF:000009">
    <property type="entry name" value="Hydrophobic dipeptide epimerase"/>
    <property type="match status" value="1"/>
</dbReference>
<evidence type="ECO:0000256" key="2">
    <source>
        <dbReference type="ARBA" id="ARBA00022723"/>
    </source>
</evidence>
<keyword evidence="3 6" id="KW-0460">Magnesium</keyword>
<dbReference type="PANTHER" id="PTHR48073:SF2">
    <property type="entry name" value="O-SUCCINYLBENZOATE SYNTHASE"/>
    <property type="match status" value="1"/>
</dbReference>
<reference evidence="9" key="1">
    <citation type="journal article" date="2014" name="Genome Announc.">
        <title>Draft Genome Sequence of Lactobacillus oryzae Strain SG293T.</title>
        <authorList>
            <person name="Tanizawa Y."/>
            <person name="Fujisawa T."/>
            <person name="Mochizuki T."/>
            <person name="Kaminuma E."/>
            <person name="Nakamura Y."/>
            <person name="Tohno M."/>
        </authorList>
    </citation>
    <scope>NUCLEOTIDE SEQUENCE [LARGE SCALE GENOMIC DNA]</scope>
    <source>
        <strain evidence="9">SG293</strain>
    </source>
</reference>
<dbReference type="PROSITE" id="PS00909">
    <property type="entry name" value="MR_MLE_2"/>
    <property type="match status" value="1"/>
</dbReference>
<feature type="binding site" evidence="6">
    <location>
        <position position="215"/>
    </location>
    <ligand>
        <name>Mg(2+)</name>
        <dbReference type="ChEBI" id="CHEBI:18420"/>
    </ligand>
</feature>
<keyword evidence="2 6" id="KW-0479">Metal-binding</keyword>
<evidence type="ECO:0000313" key="9">
    <source>
        <dbReference type="EMBL" id="GAK48471.1"/>
    </source>
</evidence>
<feature type="domain" description="Mandelate racemase/muconate lactonizing enzyme C-terminal" evidence="8">
    <location>
        <begin position="140"/>
        <end position="236"/>
    </location>
</feature>
<keyword evidence="4 7" id="KW-0413">Isomerase</keyword>
<dbReference type="Pfam" id="PF13378">
    <property type="entry name" value="MR_MLE_C"/>
    <property type="match status" value="1"/>
</dbReference>
<comment type="caution">
    <text evidence="9">The sequence shown here is derived from an EMBL/GenBank/DDBJ whole genome shotgun (WGS) entry which is preliminary data.</text>
</comment>
<dbReference type="InterPro" id="IPR013341">
    <property type="entry name" value="Mandelate_racemase_N_dom"/>
</dbReference>
<dbReference type="Pfam" id="PF02746">
    <property type="entry name" value="MR_MLE_N"/>
    <property type="match status" value="1"/>
</dbReference>
<dbReference type="InterPro" id="IPR013342">
    <property type="entry name" value="Mandelate_racemase_C"/>
</dbReference>
<dbReference type="AlphaFoldDB" id="A0A081BKA3"/>
<dbReference type="OrthoDB" id="9775391at2"/>
<feature type="active site" description="Proton acceptor; specific for (S)-substrate epimerization" evidence="5">
    <location>
        <position position="264"/>
    </location>
</feature>
<dbReference type="InterPro" id="IPR036849">
    <property type="entry name" value="Enolase-like_C_sf"/>
</dbReference>
<dbReference type="eggNOG" id="COG4948">
    <property type="taxonomic scope" value="Bacteria"/>
</dbReference>
<dbReference type="Gene3D" id="3.30.390.10">
    <property type="entry name" value="Enolase-like, N-terminal domain"/>
    <property type="match status" value="1"/>
</dbReference>
<accession>A0A081BKA3</accession>
<dbReference type="SFLD" id="SFLDG00180">
    <property type="entry name" value="muconate_cycloisomerase"/>
    <property type="match status" value="1"/>
</dbReference>
<sequence length="355" mass="38833">MKITDILAKEATIMLTEPLKVTFGDIKEVKTLFIKIETDTDLVGFGESCPFEPVTGETLSTEQKALEFLSPALYGQDPLQIEKIHNIMDDQIVGHTALKAGIDLALYDLLGKQANLPLYKLLGGASNQVTTDITISINPVDKMVSDAQKYVAQGFSELKIKAGLDNTHDEKAIAAILEAVDDDTVVKLDANQGWTSKQAVRFMNRFNNTKLEMLEQPLPYTNTSDNALIRQNISQDLILDESVHDAHDAFSVLQNRAADVVNIKLMKSKGIFGAEQINRVAEAAGVACMIGCMAETRLGIAAAVHFAAAHKNVHYCDLDSFMMFKEPDWLSGGFEQNGDVLTLTEAPGLGINLEF</sequence>
<dbReference type="PANTHER" id="PTHR48073">
    <property type="entry name" value="O-SUCCINYLBENZOATE SYNTHASE-RELATED"/>
    <property type="match status" value="1"/>
</dbReference>
<evidence type="ECO:0000256" key="5">
    <source>
        <dbReference type="PIRSR" id="PIRSR634603-1"/>
    </source>
</evidence>
<dbReference type="InterPro" id="IPR029065">
    <property type="entry name" value="Enolase_C-like"/>
</dbReference>
<feature type="active site" description="Proton acceptor; specific for (R)-substrate epimerization" evidence="5">
    <location>
        <position position="161"/>
    </location>
</feature>
<dbReference type="InterPro" id="IPR018110">
    <property type="entry name" value="Mandel_Rmase/mucon_lact_enz_CS"/>
</dbReference>
<comment type="similarity">
    <text evidence="1 7">Belongs to the mandelate racemase/muconate lactonizing enzyme family.</text>
</comment>
<dbReference type="SUPFAM" id="SSF51604">
    <property type="entry name" value="Enolase C-terminal domain-like"/>
    <property type="match status" value="1"/>
</dbReference>
<dbReference type="GO" id="GO:0016855">
    <property type="term" value="F:racemase and epimerase activity, acting on amino acids and derivatives"/>
    <property type="evidence" value="ECO:0007669"/>
    <property type="project" value="UniProtKB-UniRule"/>
</dbReference>
<proteinExistence type="inferred from homology"/>
<keyword evidence="10" id="KW-1185">Reference proteome</keyword>
<dbReference type="Proteomes" id="UP000028700">
    <property type="component" value="Unassembled WGS sequence"/>
</dbReference>
<dbReference type="SUPFAM" id="SSF54826">
    <property type="entry name" value="Enolase N-terminal domain-like"/>
    <property type="match status" value="1"/>
</dbReference>
<evidence type="ECO:0000256" key="4">
    <source>
        <dbReference type="ARBA" id="ARBA00023235"/>
    </source>
</evidence>